<protein>
    <submittedName>
        <fullName evidence="1">Uncharacterized protein</fullName>
    </submittedName>
</protein>
<dbReference type="Proteomes" id="UP001331761">
    <property type="component" value="Unassembled WGS sequence"/>
</dbReference>
<keyword evidence="2" id="KW-1185">Reference proteome</keyword>
<gene>
    <name evidence="1" type="ORF">GCK32_020579</name>
</gene>
<evidence type="ECO:0000313" key="1">
    <source>
        <dbReference type="EMBL" id="KAK5972166.1"/>
    </source>
</evidence>
<dbReference type="EMBL" id="WIXE01016924">
    <property type="protein sequence ID" value="KAK5972166.1"/>
    <property type="molecule type" value="Genomic_DNA"/>
</dbReference>
<evidence type="ECO:0000313" key="2">
    <source>
        <dbReference type="Proteomes" id="UP001331761"/>
    </source>
</evidence>
<name>A0AAN8IG30_TRICO</name>
<sequence>MWMLLCIFIPAVLFCICALIAWLKVLQLNRKRQKRNKPPDEAKNLEQGTVCNIPIRVLDVDTGKTFIYSSNEEIRPEC</sequence>
<accession>A0AAN8IG30</accession>
<dbReference type="AlphaFoldDB" id="A0AAN8IG30"/>
<reference evidence="1 2" key="1">
    <citation type="submission" date="2019-10" db="EMBL/GenBank/DDBJ databases">
        <title>Assembly and Annotation for the nematode Trichostrongylus colubriformis.</title>
        <authorList>
            <person name="Martin J."/>
        </authorList>
    </citation>
    <scope>NUCLEOTIDE SEQUENCE [LARGE SCALE GENOMIC DNA]</scope>
    <source>
        <strain evidence="1">G859</strain>
        <tissue evidence="1">Whole worm</tissue>
    </source>
</reference>
<organism evidence="1 2">
    <name type="scientific">Trichostrongylus colubriformis</name>
    <name type="common">Black scour worm</name>
    <dbReference type="NCBI Taxonomy" id="6319"/>
    <lineage>
        <taxon>Eukaryota</taxon>
        <taxon>Metazoa</taxon>
        <taxon>Ecdysozoa</taxon>
        <taxon>Nematoda</taxon>
        <taxon>Chromadorea</taxon>
        <taxon>Rhabditida</taxon>
        <taxon>Rhabditina</taxon>
        <taxon>Rhabditomorpha</taxon>
        <taxon>Strongyloidea</taxon>
        <taxon>Trichostrongylidae</taxon>
        <taxon>Trichostrongylus</taxon>
    </lineage>
</organism>
<comment type="caution">
    <text evidence="1">The sequence shown here is derived from an EMBL/GenBank/DDBJ whole genome shotgun (WGS) entry which is preliminary data.</text>
</comment>
<proteinExistence type="predicted"/>